<dbReference type="AlphaFoldDB" id="A0A5P2GA34"/>
<sequence length="394" mass="42801">MKIPGLFKTFIFLCLIFCSCARELSLETNNNKASGYLTSVNVHGDYTLGTNLTDSNYLTVSAMFNSPGNYNIGTDTVYGYWFAASGYISHTGISDFHIPSFGTFLKDANADFIIHFDTSILPFSITPLSAAYVFDAPSGNCPTMEVFGTYKQGVSLATSDSVRIPIIVTRTGKYTIQTSTVNNIQFHDSGSFVHLGKDTLTLYGSGTPATIGTYNIPISVSSTACDISIPVVPKIDMTMYWYFTAEGVVHNGYIPDSLVIGGTANDIEMIGISGKVLPDSTNSEYVYPFTLGFGRIKSDIIPGTYIPSALPYSDFFALFSQSHATTSTTYTATVYLPGFSIQLLEIDKSSGFVRGTFSGPVHKTADANPFFPQEDNSPVVNITEGYFQGYLKKK</sequence>
<dbReference type="KEGG" id="arac:E0W69_018485"/>
<dbReference type="PROSITE" id="PS51257">
    <property type="entry name" value="PROKAR_LIPOPROTEIN"/>
    <property type="match status" value="1"/>
</dbReference>
<feature type="signal peptide" evidence="1">
    <location>
        <begin position="1"/>
        <end position="21"/>
    </location>
</feature>
<evidence type="ECO:0000313" key="2">
    <source>
        <dbReference type="EMBL" id="QES90560.1"/>
    </source>
</evidence>
<feature type="chain" id="PRO_5024360734" description="Lipoprotein" evidence="1">
    <location>
        <begin position="22"/>
        <end position="394"/>
    </location>
</feature>
<protein>
    <recommendedName>
        <fullName evidence="4">Lipoprotein</fullName>
    </recommendedName>
</protein>
<organism evidence="2 3">
    <name type="scientific">Rhizosphaericola mali</name>
    <dbReference type="NCBI Taxonomy" id="2545455"/>
    <lineage>
        <taxon>Bacteria</taxon>
        <taxon>Pseudomonadati</taxon>
        <taxon>Bacteroidota</taxon>
        <taxon>Chitinophagia</taxon>
        <taxon>Chitinophagales</taxon>
        <taxon>Chitinophagaceae</taxon>
        <taxon>Rhizosphaericola</taxon>
    </lineage>
</organism>
<evidence type="ECO:0008006" key="4">
    <source>
        <dbReference type="Google" id="ProtNLM"/>
    </source>
</evidence>
<accession>A0A5P2GA34</accession>
<dbReference type="OrthoDB" id="661657at2"/>
<keyword evidence="3" id="KW-1185">Reference proteome</keyword>
<keyword evidence="1" id="KW-0732">Signal</keyword>
<evidence type="ECO:0000256" key="1">
    <source>
        <dbReference type="SAM" id="SignalP"/>
    </source>
</evidence>
<proteinExistence type="predicted"/>
<dbReference type="RefSeq" id="WP_131331545.1">
    <property type="nucleotide sequence ID" value="NZ_CP044016.1"/>
</dbReference>
<evidence type="ECO:0000313" key="3">
    <source>
        <dbReference type="Proteomes" id="UP000292424"/>
    </source>
</evidence>
<name>A0A5P2GA34_9BACT</name>
<reference evidence="2 3" key="1">
    <citation type="submission" date="2019-09" db="EMBL/GenBank/DDBJ databases">
        <title>Complete genome sequence of Arachidicoccus sp. B3-10 isolated from apple orchard soil.</title>
        <authorList>
            <person name="Kim H.S."/>
            <person name="Han K.-I."/>
            <person name="Suh M.K."/>
            <person name="Lee K.C."/>
            <person name="Eom M.K."/>
            <person name="Kim J.-S."/>
            <person name="Kang S.W."/>
            <person name="Sin Y."/>
            <person name="Lee J.-S."/>
        </authorList>
    </citation>
    <scope>NUCLEOTIDE SEQUENCE [LARGE SCALE GENOMIC DNA]</scope>
    <source>
        <strain evidence="2 3">B3-10</strain>
    </source>
</reference>
<dbReference type="EMBL" id="CP044016">
    <property type="protein sequence ID" value="QES90560.1"/>
    <property type="molecule type" value="Genomic_DNA"/>
</dbReference>
<dbReference type="Proteomes" id="UP000292424">
    <property type="component" value="Chromosome"/>
</dbReference>
<gene>
    <name evidence="2" type="ORF">E0W69_018485</name>
</gene>